<dbReference type="GO" id="GO:0019843">
    <property type="term" value="F:rRNA binding"/>
    <property type="evidence" value="ECO:0007669"/>
    <property type="project" value="UniProtKB-UniRule"/>
</dbReference>
<evidence type="ECO:0000313" key="4">
    <source>
        <dbReference type="EMBL" id="OHA43355.1"/>
    </source>
</evidence>
<comment type="caution">
    <text evidence="4">The sequence shown here is derived from an EMBL/GenBank/DDBJ whole genome shotgun (WGS) entry which is preliminary data.</text>
</comment>
<dbReference type="Gene3D" id="3.30.70.60">
    <property type="match status" value="1"/>
</dbReference>
<dbReference type="GO" id="GO:0006412">
    <property type="term" value="P:translation"/>
    <property type="evidence" value="ECO:0007669"/>
    <property type="project" value="UniProtKB-UniRule"/>
</dbReference>
<dbReference type="Pfam" id="PF01250">
    <property type="entry name" value="Ribosomal_S6"/>
    <property type="match status" value="1"/>
</dbReference>
<proteinExistence type="inferred from homology"/>
<comment type="similarity">
    <text evidence="1 3">Belongs to the bacterial ribosomal protein bS6 family.</text>
</comment>
<name>A0A1G2P4S8_9BACT</name>
<dbReference type="SUPFAM" id="SSF54995">
    <property type="entry name" value="Ribosomal protein S6"/>
    <property type="match status" value="1"/>
</dbReference>
<gene>
    <name evidence="3" type="primary">rpsF</name>
    <name evidence="4" type="ORF">A3G03_03250</name>
</gene>
<dbReference type="Proteomes" id="UP000176355">
    <property type="component" value="Unassembled WGS sequence"/>
</dbReference>
<dbReference type="InterPro" id="IPR000529">
    <property type="entry name" value="Ribosomal_bS6"/>
</dbReference>
<keyword evidence="3" id="KW-0699">rRNA-binding</keyword>
<protein>
    <recommendedName>
        <fullName evidence="2 3">Small ribosomal subunit protein bS6</fullName>
    </recommendedName>
</protein>
<dbReference type="STRING" id="1802333.A3G03_03250"/>
<dbReference type="GO" id="GO:1990904">
    <property type="term" value="C:ribonucleoprotein complex"/>
    <property type="evidence" value="ECO:0007669"/>
    <property type="project" value="UniProtKB-KW"/>
</dbReference>
<dbReference type="AlphaFoldDB" id="A0A1G2P4S8"/>
<dbReference type="InterPro" id="IPR020814">
    <property type="entry name" value="Ribosomal_S6_plastid/chlpt"/>
</dbReference>
<dbReference type="GO" id="GO:0005840">
    <property type="term" value="C:ribosome"/>
    <property type="evidence" value="ECO:0007669"/>
    <property type="project" value="UniProtKB-KW"/>
</dbReference>
<dbReference type="GO" id="GO:0003735">
    <property type="term" value="F:structural constituent of ribosome"/>
    <property type="evidence" value="ECO:0007669"/>
    <property type="project" value="InterPro"/>
</dbReference>
<sequence>MEENQESEKGTRVYEVGFLLTPTLTDEKLLQVFAAIKETLGGASPAMLGEGFPKPRPLTYPINKYESAFFGWLKFESGLEVLATLREFLKNNAAVIRFLIVKTIRENPTTPVFFGKTRERTEKQVKVKEALAAGTKMTTEELDKTIEELVVE</sequence>
<evidence type="ECO:0000313" key="5">
    <source>
        <dbReference type="Proteomes" id="UP000176355"/>
    </source>
</evidence>
<evidence type="ECO:0000256" key="1">
    <source>
        <dbReference type="ARBA" id="ARBA00009512"/>
    </source>
</evidence>
<evidence type="ECO:0000256" key="3">
    <source>
        <dbReference type="HAMAP-Rule" id="MF_00360"/>
    </source>
</evidence>
<dbReference type="InterPro" id="IPR014717">
    <property type="entry name" value="Transl_elong_EF1B/ribsomal_bS6"/>
</dbReference>
<keyword evidence="3" id="KW-0689">Ribosomal protein</keyword>
<keyword evidence="3" id="KW-0694">RNA-binding</keyword>
<organism evidence="4 5">
    <name type="scientific">Candidatus Taylorbacteria bacterium RIFCSPLOWO2_12_FULL_44_15c</name>
    <dbReference type="NCBI Taxonomy" id="1802333"/>
    <lineage>
        <taxon>Bacteria</taxon>
        <taxon>Candidatus Tayloriibacteriota</taxon>
    </lineage>
</organism>
<evidence type="ECO:0000256" key="2">
    <source>
        <dbReference type="ARBA" id="ARBA00035294"/>
    </source>
</evidence>
<keyword evidence="3" id="KW-0687">Ribonucleoprotein</keyword>
<dbReference type="HAMAP" id="MF_00360">
    <property type="entry name" value="Ribosomal_bS6"/>
    <property type="match status" value="1"/>
</dbReference>
<dbReference type="InterPro" id="IPR035980">
    <property type="entry name" value="Ribosomal_bS6_sf"/>
</dbReference>
<accession>A0A1G2P4S8</accession>
<reference evidence="4 5" key="1">
    <citation type="journal article" date="2016" name="Nat. Commun.">
        <title>Thousands of microbial genomes shed light on interconnected biogeochemical processes in an aquifer system.</title>
        <authorList>
            <person name="Anantharaman K."/>
            <person name="Brown C.T."/>
            <person name="Hug L.A."/>
            <person name="Sharon I."/>
            <person name="Castelle C.J."/>
            <person name="Probst A.J."/>
            <person name="Thomas B.C."/>
            <person name="Singh A."/>
            <person name="Wilkins M.J."/>
            <person name="Karaoz U."/>
            <person name="Brodie E.L."/>
            <person name="Williams K.H."/>
            <person name="Hubbard S.S."/>
            <person name="Banfield J.F."/>
        </authorList>
    </citation>
    <scope>NUCLEOTIDE SEQUENCE [LARGE SCALE GENOMIC DNA]</scope>
</reference>
<dbReference type="EMBL" id="MHSL01000025">
    <property type="protein sequence ID" value="OHA43355.1"/>
    <property type="molecule type" value="Genomic_DNA"/>
</dbReference>
<comment type="function">
    <text evidence="3">Binds together with bS18 to 16S ribosomal RNA.</text>
</comment>